<comment type="similarity">
    <text evidence="1">Belongs to the EutP/PduV family.</text>
</comment>
<dbReference type="InterPro" id="IPR012381">
    <property type="entry name" value="EutP_PduV"/>
</dbReference>
<dbReference type="Pfam" id="PF10662">
    <property type="entry name" value="PduV-EutP"/>
    <property type="match status" value="1"/>
</dbReference>
<proteinExistence type="inferred from homology"/>
<dbReference type="Proteomes" id="UP000287239">
    <property type="component" value="Unassembled WGS sequence"/>
</dbReference>
<comment type="caution">
    <text evidence="2">The sequence shown here is derived from an EMBL/GenBank/DDBJ whole genome shotgun (WGS) entry which is preliminary data.</text>
</comment>
<protein>
    <submittedName>
        <fullName evidence="2">Ethanolamine utilization protein EutP</fullName>
    </submittedName>
</protein>
<dbReference type="RefSeq" id="WP_126781999.1">
    <property type="nucleotide sequence ID" value="NZ_NGJU01000024.1"/>
</dbReference>
<organism evidence="2 3">
    <name type="scientific">Vagococcus salmoninarum</name>
    <dbReference type="NCBI Taxonomy" id="2739"/>
    <lineage>
        <taxon>Bacteria</taxon>
        <taxon>Bacillati</taxon>
        <taxon>Bacillota</taxon>
        <taxon>Bacilli</taxon>
        <taxon>Lactobacillales</taxon>
        <taxon>Enterococcaceae</taxon>
        <taxon>Vagococcus</taxon>
    </lineage>
</organism>
<dbReference type="AlphaFoldDB" id="A0A429ZEN8"/>
<dbReference type="PANTHER" id="PTHR40453">
    <property type="entry name" value="PROTEIN YOEF"/>
    <property type="match status" value="1"/>
</dbReference>
<dbReference type="SUPFAM" id="SSF52540">
    <property type="entry name" value="P-loop containing nucleoside triphosphate hydrolases"/>
    <property type="match status" value="1"/>
</dbReference>
<reference evidence="2 3" key="1">
    <citation type="submission" date="2017-05" db="EMBL/GenBank/DDBJ databases">
        <title>Vagococcus spp. assemblies.</title>
        <authorList>
            <person name="Gulvik C.A."/>
        </authorList>
    </citation>
    <scope>NUCLEOTIDE SEQUENCE [LARGE SCALE GENOMIC DNA]</scope>
    <source>
        <strain evidence="2 3">NCFB 2777</strain>
    </source>
</reference>
<keyword evidence="1" id="KW-0547">Nucleotide-binding</keyword>
<dbReference type="EMBL" id="NGJU01000024">
    <property type="protein sequence ID" value="RST92176.1"/>
    <property type="molecule type" value="Genomic_DNA"/>
</dbReference>
<sequence length="148" mass="16359">MKRLMLVGPVSSGKTSLCQALAGEKMSYQKTQGIEFYPLTIDTAGEFTQRRQLYSALQISALEADIVGLVHSLTDQLDPYPPAFATLFQRPVIGIITKTDLSVSQRQLSQLESRLKVAGARRIFQVSAVNQQGISQLLAFLQEETVKE</sequence>
<evidence type="ECO:0000313" key="3">
    <source>
        <dbReference type="Proteomes" id="UP000287239"/>
    </source>
</evidence>
<accession>A0A429ZEN8</accession>
<dbReference type="GO" id="GO:0006576">
    <property type="term" value="P:biogenic amine metabolic process"/>
    <property type="evidence" value="ECO:0007669"/>
    <property type="project" value="InterPro"/>
</dbReference>
<evidence type="ECO:0000256" key="1">
    <source>
        <dbReference type="PIRNR" id="PIRNR036409"/>
    </source>
</evidence>
<dbReference type="GO" id="GO:0005524">
    <property type="term" value="F:ATP binding"/>
    <property type="evidence" value="ECO:0007669"/>
    <property type="project" value="UniProtKB-UniRule"/>
</dbReference>
<dbReference type="GeneID" id="98569346"/>
<dbReference type="CDD" id="cd00882">
    <property type="entry name" value="Ras_like_GTPase"/>
    <property type="match status" value="1"/>
</dbReference>
<dbReference type="PIRSF" id="PIRSF036409">
    <property type="entry name" value="EutP_PduV"/>
    <property type="match status" value="1"/>
</dbReference>
<dbReference type="Gene3D" id="3.40.50.300">
    <property type="entry name" value="P-loop containing nucleotide triphosphate hydrolases"/>
    <property type="match status" value="1"/>
</dbReference>
<keyword evidence="3" id="KW-1185">Reference proteome</keyword>
<dbReference type="OrthoDB" id="6179at2"/>
<dbReference type="InterPro" id="IPR027417">
    <property type="entry name" value="P-loop_NTPase"/>
</dbReference>
<dbReference type="NCBIfam" id="TIGR02528">
    <property type="entry name" value="EutP"/>
    <property type="match status" value="1"/>
</dbReference>
<evidence type="ECO:0000313" key="2">
    <source>
        <dbReference type="EMBL" id="RST92176.1"/>
    </source>
</evidence>
<name>A0A429ZEN8_9ENTE</name>
<gene>
    <name evidence="2" type="ORF">CBF35_13430</name>
</gene>
<dbReference type="PANTHER" id="PTHR40453:SF1">
    <property type="entry name" value="PROTEIN YOEF"/>
    <property type="match status" value="1"/>
</dbReference>